<dbReference type="PANTHER" id="PTHR10903">
    <property type="entry name" value="GTPASE, IMAP FAMILY MEMBER-RELATED"/>
    <property type="match status" value="1"/>
</dbReference>
<keyword evidence="7" id="KW-1185">Reference proteome</keyword>
<comment type="caution">
    <text evidence="6">The sequence shown here is derived from an EMBL/GenBank/DDBJ whole genome shotgun (WGS) entry which is preliminary data.</text>
</comment>
<keyword evidence="2" id="KW-0547">Nucleotide-binding</keyword>
<dbReference type="Proteomes" id="UP001497497">
    <property type="component" value="Unassembled WGS sequence"/>
</dbReference>
<gene>
    <name evidence="6" type="ORF">GSLYS_00019692001</name>
</gene>
<evidence type="ECO:0000256" key="1">
    <source>
        <dbReference type="ARBA" id="ARBA00008535"/>
    </source>
</evidence>
<evidence type="ECO:0000313" key="7">
    <source>
        <dbReference type="Proteomes" id="UP001497497"/>
    </source>
</evidence>
<dbReference type="GO" id="GO:0005525">
    <property type="term" value="F:GTP binding"/>
    <property type="evidence" value="ECO:0007669"/>
    <property type="project" value="UniProtKB-KW"/>
</dbReference>
<accession>A0AAV2IKH8</accession>
<feature type="transmembrane region" description="Helical" evidence="4">
    <location>
        <begin position="312"/>
        <end position="334"/>
    </location>
</feature>
<dbReference type="PROSITE" id="PS51720">
    <property type="entry name" value="G_AIG1"/>
    <property type="match status" value="1"/>
</dbReference>
<evidence type="ECO:0000256" key="4">
    <source>
        <dbReference type="SAM" id="Phobius"/>
    </source>
</evidence>
<comment type="similarity">
    <text evidence="1">Belongs to the TRAFAC class TrmE-Era-EngA-EngB-Septin-like GTPase superfamily. AIG1/Toc34/Toc159-like paraseptin GTPase family. IAN subfamily.</text>
</comment>
<evidence type="ECO:0000313" key="6">
    <source>
        <dbReference type="EMBL" id="CAL1546315.1"/>
    </source>
</evidence>
<dbReference type="SUPFAM" id="SSF52540">
    <property type="entry name" value="P-loop containing nucleoside triphosphate hydrolases"/>
    <property type="match status" value="1"/>
</dbReference>
<dbReference type="InterPro" id="IPR045058">
    <property type="entry name" value="GIMA/IAN/Toc"/>
</dbReference>
<name>A0AAV2IKH8_LYMST</name>
<keyword evidence="3" id="KW-0342">GTP-binding</keyword>
<feature type="transmembrane region" description="Helical" evidence="4">
    <location>
        <begin position="340"/>
        <end position="360"/>
    </location>
</feature>
<proteinExistence type="inferred from homology"/>
<dbReference type="Gene3D" id="3.40.50.300">
    <property type="entry name" value="P-loop containing nucleotide triphosphate hydrolases"/>
    <property type="match status" value="1"/>
</dbReference>
<dbReference type="Pfam" id="PF04548">
    <property type="entry name" value="AIG1"/>
    <property type="match status" value="1"/>
</dbReference>
<keyword evidence="4" id="KW-0472">Membrane</keyword>
<reference evidence="6 7" key="1">
    <citation type="submission" date="2024-04" db="EMBL/GenBank/DDBJ databases">
        <authorList>
            <consortium name="Genoscope - CEA"/>
            <person name="William W."/>
        </authorList>
    </citation>
    <scope>NUCLEOTIDE SEQUENCE [LARGE SCALE GENOMIC DNA]</scope>
</reference>
<feature type="domain" description="AIG1-type G" evidence="5">
    <location>
        <begin position="1"/>
        <end position="207"/>
    </location>
</feature>
<sequence length="372" mass="42757">MDKPTFLLVGRQGQGKSSVGNTILQTKRFATKTTGAVASVPAASPERADNDRVVVVDTTGIGDSGSDRAGDVQSVIQLANEASVCGFDAMIYVLKYGVRFTKQEKDAVQMVKSIFGENVFRDWGILVFSYGDNFDLDTEDDGMTFEDWCQEQTGDIKTLFEEVDYRCVLFDNRGKNTARQDQERDKLLKLKPPRLQRYSDEDFQAASAGREKLILLENFQSLKKETDDLLRYVDQRRETLRRNDQRLSNDDLTKQLEVVLQQAKQHYDRLLDKDRGTKVLRELLDQVRLRTIGLGSRIDHLRLAIPVRRNDMSLIAVLFWYLIGLILSSCKIPFNYCLKPAIYFIYGIIARCLQYFYNALGRHQRRREKYTA</sequence>
<dbReference type="InterPro" id="IPR006703">
    <property type="entry name" value="G_AIG1"/>
</dbReference>
<evidence type="ECO:0000256" key="3">
    <source>
        <dbReference type="ARBA" id="ARBA00023134"/>
    </source>
</evidence>
<keyword evidence="4" id="KW-0812">Transmembrane</keyword>
<dbReference type="EMBL" id="CAXITT010000797">
    <property type="protein sequence ID" value="CAL1546315.1"/>
    <property type="molecule type" value="Genomic_DNA"/>
</dbReference>
<organism evidence="6 7">
    <name type="scientific">Lymnaea stagnalis</name>
    <name type="common">Great pond snail</name>
    <name type="synonym">Helix stagnalis</name>
    <dbReference type="NCBI Taxonomy" id="6523"/>
    <lineage>
        <taxon>Eukaryota</taxon>
        <taxon>Metazoa</taxon>
        <taxon>Spiralia</taxon>
        <taxon>Lophotrochozoa</taxon>
        <taxon>Mollusca</taxon>
        <taxon>Gastropoda</taxon>
        <taxon>Heterobranchia</taxon>
        <taxon>Euthyneura</taxon>
        <taxon>Panpulmonata</taxon>
        <taxon>Hygrophila</taxon>
        <taxon>Lymnaeoidea</taxon>
        <taxon>Lymnaeidae</taxon>
        <taxon>Lymnaea</taxon>
    </lineage>
</organism>
<protein>
    <recommendedName>
        <fullName evidence="5">AIG1-type G domain-containing protein</fullName>
    </recommendedName>
</protein>
<keyword evidence="4" id="KW-1133">Transmembrane helix</keyword>
<dbReference type="PANTHER" id="PTHR10903:SF184">
    <property type="entry name" value="GTP-BINDING PROTEIN A"/>
    <property type="match status" value="1"/>
</dbReference>
<dbReference type="AlphaFoldDB" id="A0AAV2IKH8"/>
<dbReference type="InterPro" id="IPR027417">
    <property type="entry name" value="P-loop_NTPase"/>
</dbReference>
<evidence type="ECO:0000259" key="5">
    <source>
        <dbReference type="PROSITE" id="PS51720"/>
    </source>
</evidence>
<evidence type="ECO:0000256" key="2">
    <source>
        <dbReference type="ARBA" id="ARBA00022741"/>
    </source>
</evidence>